<protein>
    <recommendedName>
        <fullName evidence="5">Asp23/Gls24 family envelope stress response protein</fullName>
    </recommendedName>
</protein>
<evidence type="ECO:0000313" key="2">
    <source>
        <dbReference type="EMBL" id="NUU27441.1"/>
    </source>
</evidence>
<evidence type="ECO:0000313" key="3">
    <source>
        <dbReference type="Proteomes" id="UP000539146"/>
    </source>
</evidence>
<evidence type="ECO:0000313" key="4">
    <source>
        <dbReference type="Proteomes" id="UP001652264"/>
    </source>
</evidence>
<accession>A0A850DR61</accession>
<organism evidence="2 3">
    <name type="scientific">Curtobacterium citreum</name>
    <dbReference type="NCBI Taxonomy" id="2036"/>
    <lineage>
        <taxon>Bacteria</taxon>
        <taxon>Bacillati</taxon>
        <taxon>Actinomycetota</taxon>
        <taxon>Actinomycetes</taxon>
        <taxon>Micrococcales</taxon>
        <taxon>Microbacteriaceae</taxon>
        <taxon>Curtobacterium</taxon>
    </lineage>
</organism>
<dbReference type="Proteomes" id="UP001652264">
    <property type="component" value="Unassembled WGS sequence"/>
</dbReference>
<evidence type="ECO:0008006" key="5">
    <source>
        <dbReference type="Google" id="ProtNLM"/>
    </source>
</evidence>
<dbReference type="GeneID" id="95324864"/>
<dbReference type="Proteomes" id="UP000539146">
    <property type="component" value="Unassembled WGS sequence"/>
</dbReference>
<proteinExistence type="predicted"/>
<reference evidence="1 4" key="2">
    <citation type="submission" date="2022-08" db="EMBL/GenBank/DDBJ databases">
        <title>Taxonomy of Curtobacterium flaccumfaciens.</title>
        <authorList>
            <person name="Osdaghi E."/>
            <person name="Taghavi S.M."/>
            <person name="Hamidizade M."/>
            <person name="Abachi H."/>
            <person name="Fazliarab A."/>
            <person name="Baeyen S."/>
            <person name="Portier P."/>
            <person name="Van Vaerenbergh J."/>
            <person name="Jacques M.-A."/>
        </authorList>
    </citation>
    <scope>NUCLEOTIDE SEQUENCE [LARGE SCALE GENOMIC DNA]</scope>
    <source>
        <strain evidence="1 4">LMG8786T</strain>
    </source>
</reference>
<sequence>MTWDDETVAAVEAAVLAVPGVAELYRAKPTLGSAIASARSLASRTAVARVVLDDDVLRVVIGTDGSRPAPATARAAHVAALETATAHGVALSRVDVRIARIG</sequence>
<evidence type="ECO:0000313" key="1">
    <source>
        <dbReference type="EMBL" id="MCS6522894.1"/>
    </source>
</evidence>
<name>A0A850DR61_9MICO</name>
<reference evidence="2 3" key="1">
    <citation type="submission" date="2020-05" db="EMBL/GenBank/DDBJ databases">
        <title>Genome Sequencing of Type Strains.</title>
        <authorList>
            <person name="Lemaire J.F."/>
            <person name="Inderbitzin P."/>
            <person name="Gregorio O.A."/>
            <person name="Collins S.B."/>
            <person name="Wespe N."/>
            <person name="Knight-Connoni V."/>
        </authorList>
    </citation>
    <scope>NUCLEOTIDE SEQUENCE [LARGE SCALE GENOMIC DNA]</scope>
    <source>
        <strain evidence="2 3">DSM 20512</strain>
    </source>
</reference>
<keyword evidence="4" id="KW-1185">Reference proteome</keyword>
<comment type="caution">
    <text evidence="2">The sequence shown here is derived from an EMBL/GenBank/DDBJ whole genome shotgun (WGS) entry which is preliminary data.</text>
</comment>
<dbReference type="EMBL" id="JABMCG010000088">
    <property type="protein sequence ID" value="NUU27441.1"/>
    <property type="molecule type" value="Genomic_DNA"/>
</dbReference>
<dbReference type="EMBL" id="JANVAD010000004">
    <property type="protein sequence ID" value="MCS6522894.1"/>
    <property type="molecule type" value="Genomic_DNA"/>
</dbReference>
<dbReference type="RefSeq" id="WP_114849781.1">
    <property type="nucleotide sequence ID" value="NZ_BAAAWP010000001.1"/>
</dbReference>
<gene>
    <name evidence="2" type="ORF">HP467_04840</name>
    <name evidence="1" type="ORF">NYQ28_10005</name>
</gene>
<dbReference type="AlphaFoldDB" id="A0A850DR61"/>